<evidence type="ECO:0000256" key="1">
    <source>
        <dbReference type="SAM" id="Phobius"/>
    </source>
</evidence>
<dbReference type="OrthoDB" id="9996794at2"/>
<feature type="transmembrane region" description="Helical" evidence="1">
    <location>
        <begin position="7"/>
        <end position="31"/>
    </location>
</feature>
<sequence length="70" mass="7531">MKGYRTLLFNGAAGGLLGLDMTLEAALGAVMLPEVQGVLPESWLPWYALIVALGNMWLRTKTDTPVGRKG</sequence>
<organism evidence="2 3">
    <name type="scientific">Qingshengfaniella alkalisoli</name>
    <dbReference type="NCBI Taxonomy" id="2599296"/>
    <lineage>
        <taxon>Bacteria</taxon>
        <taxon>Pseudomonadati</taxon>
        <taxon>Pseudomonadota</taxon>
        <taxon>Alphaproteobacteria</taxon>
        <taxon>Rhodobacterales</taxon>
        <taxon>Paracoccaceae</taxon>
        <taxon>Qingshengfaniella</taxon>
    </lineage>
</organism>
<evidence type="ECO:0000313" key="2">
    <source>
        <dbReference type="EMBL" id="QDY70132.1"/>
    </source>
</evidence>
<dbReference type="RefSeq" id="WP_146365535.1">
    <property type="nucleotide sequence ID" value="NZ_CP042261.1"/>
</dbReference>
<gene>
    <name evidence="2" type="ORF">FPZ52_11200</name>
</gene>
<name>A0A5B8IVJ2_9RHOB</name>
<dbReference type="AlphaFoldDB" id="A0A5B8IVJ2"/>
<dbReference type="KEGG" id="lit:FPZ52_11200"/>
<keyword evidence="1" id="KW-1133">Transmembrane helix</keyword>
<keyword evidence="3" id="KW-1185">Reference proteome</keyword>
<keyword evidence="1" id="KW-0472">Membrane</keyword>
<dbReference type="EMBL" id="CP042261">
    <property type="protein sequence ID" value="QDY70132.1"/>
    <property type="molecule type" value="Genomic_DNA"/>
</dbReference>
<reference evidence="2 3" key="1">
    <citation type="submission" date="2019-07" db="EMBL/GenBank/DDBJ databases">
        <title>Litoreibacter alkalisoli sp. nov., isolated from saline-alkaline soil.</title>
        <authorList>
            <person name="Wang S."/>
            <person name="Xu L."/>
            <person name="Xing Y.-T."/>
            <person name="Sun J.-Q."/>
        </authorList>
    </citation>
    <scope>NUCLEOTIDE SEQUENCE [LARGE SCALE GENOMIC DNA]</scope>
    <source>
        <strain evidence="2 3">LN3S51</strain>
    </source>
</reference>
<protein>
    <submittedName>
        <fullName evidence="2">Uncharacterized protein</fullName>
    </submittedName>
</protein>
<keyword evidence="1" id="KW-0812">Transmembrane</keyword>
<feature type="transmembrane region" description="Helical" evidence="1">
    <location>
        <begin position="43"/>
        <end position="60"/>
    </location>
</feature>
<accession>A0A5B8IVJ2</accession>
<proteinExistence type="predicted"/>
<evidence type="ECO:0000313" key="3">
    <source>
        <dbReference type="Proteomes" id="UP000318483"/>
    </source>
</evidence>
<dbReference type="Proteomes" id="UP000318483">
    <property type="component" value="Chromosome"/>
</dbReference>